<keyword evidence="1" id="KW-1003">Cell membrane</keyword>
<gene>
    <name evidence="7" type="ORF">EZS27_020407</name>
</gene>
<organism evidence="7">
    <name type="scientific">termite gut metagenome</name>
    <dbReference type="NCBI Taxonomy" id="433724"/>
    <lineage>
        <taxon>unclassified sequences</taxon>
        <taxon>metagenomes</taxon>
        <taxon>organismal metagenomes</taxon>
    </lineage>
</organism>
<dbReference type="SMART" id="SM00327">
    <property type="entry name" value="VWA"/>
    <property type="match status" value="1"/>
</dbReference>
<evidence type="ECO:0000256" key="2">
    <source>
        <dbReference type="ARBA" id="ARBA00022692"/>
    </source>
</evidence>
<reference evidence="7" key="1">
    <citation type="submission" date="2019-03" db="EMBL/GenBank/DDBJ databases">
        <title>Single cell metagenomics reveals metabolic interactions within the superorganism composed of flagellate Streblomastix strix and complex community of Bacteroidetes bacteria on its surface.</title>
        <authorList>
            <person name="Treitli S.C."/>
            <person name="Kolisko M."/>
            <person name="Husnik F."/>
            <person name="Keeling P."/>
            <person name="Hampl V."/>
        </authorList>
    </citation>
    <scope>NUCLEOTIDE SEQUENCE</scope>
    <source>
        <strain evidence="7">STM</strain>
    </source>
</reference>
<evidence type="ECO:0000259" key="6">
    <source>
        <dbReference type="PROSITE" id="PS50234"/>
    </source>
</evidence>
<keyword evidence="4 5" id="KW-0472">Membrane</keyword>
<keyword evidence="3 5" id="KW-1133">Transmembrane helix</keyword>
<evidence type="ECO:0000313" key="7">
    <source>
        <dbReference type="EMBL" id="KAA6330941.1"/>
    </source>
</evidence>
<dbReference type="InterPro" id="IPR036465">
    <property type="entry name" value="vWFA_dom_sf"/>
</dbReference>
<dbReference type="SUPFAM" id="SSF53300">
    <property type="entry name" value="vWA-like"/>
    <property type="match status" value="1"/>
</dbReference>
<dbReference type="PANTHER" id="PTHR22550:SF5">
    <property type="entry name" value="LEUCINE ZIPPER PROTEIN 4"/>
    <property type="match status" value="1"/>
</dbReference>
<dbReference type="AlphaFoldDB" id="A0A5J4RDI9"/>
<feature type="transmembrane region" description="Helical" evidence="5">
    <location>
        <begin position="6"/>
        <end position="24"/>
    </location>
</feature>
<dbReference type="Gene3D" id="3.40.50.410">
    <property type="entry name" value="von Willebrand factor, type A domain"/>
    <property type="match status" value="1"/>
</dbReference>
<dbReference type="EMBL" id="SNRY01001437">
    <property type="protein sequence ID" value="KAA6330941.1"/>
    <property type="molecule type" value="Genomic_DNA"/>
</dbReference>
<dbReference type="InterPro" id="IPR002035">
    <property type="entry name" value="VWF_A"/>
</dbReference>
<proteinExistence type="predicted"/>
<feature type="transmembrane region" description="Helical" evidence="5">
    <location>
        <begin position="301"/>
        <end position="318"/>
    </location>
</feature>
<comment type="caution">
    <text evidence="7">The sequence shown here is derived from an EMBL/GenBank/DDBJ whole genome shotgun (WGS) entry which is preliminary data.</text>
</comment>
<feature type="transmembrane region" description="Helical" evidence="5">
    <location>
        <begin position="51"/>
        <end position="72"/>
    </location>
</feature>
<dbReference type="Pfam" id="PF00092">
    <property type="entry name" value="VWA"/>
    <property type="match status" value="1"/>
</dbReference>
<evidence type="ECO:0000256" key="4">
    <source>
        <dbReference type="ARBA" id="ARBA00023136"/>
    </source>
</evidence>
<dbReference type="InterPro" id="IPR033881">
    <property type="entry name" value="vWA_BatA_type"/>
</dbReference>
<keyword evidence="2 5" id="KW-0812">Transmembrane</keyword>
<dbReference type="InterPro" id="IPR024163">
    <property type="entry name" value="Aerotolerance_reg_N"/>
</dbReference>
<evidence type="ECO:0000256" key="3">
    <source>
        <dbReference type="ARBA" id="ARBA00022989"/>
    </source>
</evidence>
<dbReference type="InterPro" id="IPR050768">
    <property type="entry name" value="UPF0353/GerABKA_families"/>
</dbReference>
<sequence length="327" mass="36291">MTFANIEYLFLLLLLIPYIVWYIMQRKKSEATLQISDTRVYATAPKSYKIYLLHLPFVLRIIALTLIIIVLARPQTTSARQNTEVEGIDIMLAIDVSTSMLAEDLKPNRLEAAKDVAATFINGRPNDNIGITVFAGESFTQCPLTVDHVVLLNLFSGIKCGIIEDGTAVGMGIANAVTRLKDSKAKSKVIILLTDGTNNRGDISPLTAAEIAKSFGIRVYTIGVGTNGTAPYPYPTANGVQYLNVPVEIDEKTLTQIAINTNGNYFRATSNSKLKEVYSEIDKLEKTKLNVTEYSKRYEEYRIFALLAFLCILLEIVLRNSILKKIP</sequence>
<name>A0A5J4RDI9_9ZZZZ</name>
<dbReference type="PANTHER" id="PTHR22550">
    <property type="entry name" value="SPORE GERMINATION PROTEIN"/>
    <property type="match status" value="1"/>
</dbReference>
<accession>A0A5J4RDI9</accession>
<dbReference type="PROSITE" id="PS50234">
    <property type="entry name" value="VWFA"/>
    <property type="match status" value="1"/>
</dbReference>
<evidence type="ECO:0000256" key="1">
    <source>
        <dbReference type="ARBA" id="ARBA00022475"/>
    </source>
</evidence>
<dbReference type="Pfam" id="PF07584">
    <property type="entry name" value="BatA"/>
    <property type="match status" value="1"/>
</dbReference>
<evidence type="ECO:0000256" key="5">
    <source>
        <dbReference type="SAM" id="Phobius"/>
    </source>
</evidence>
<dbReference type="CDD" id="cd01467">
    <property type="entry name" value="vWA_BatA_type"/>
    <property type="match status" value="1"/>
</dbReference>
<feature type="domain" description="VWFA" evidence="6">
    <location>
        <begin position="89"/>
        <end position="281"/>
    </location>
</feature>
<protein>
    <recommendedName>
        <fullName evidence="6">VWFA domain-containing protein</fullName>
    </recommendedName>
</protein>